<organism evidence="1 2">
    <name type="scientific">Stephania cephalantha</name>
    <dbReference type="NCBI Taxonomy" id="152367"/>
    <lineage>
        <taxon>Eukaryota</taxon>
        <taxon>Viridiplantae</taxon>
        <taxon>Streptophyta</taxon>
        <taxon>Embryophyta</taxon>
        <taxon>Tracheophyta</taxon>
        <taxon>Spermatophyta</taxon>
        <taxon>Magnoliopsida</taxon>
        <taxon>Ranunculales</taxon>
        <taxon>Menispermaceae</taxon>
        <taxon>Menispermoideae</taxon>
        <taxon>Cissampelideae</taxon>
        <taxon>Stephania</taxon>
    </lineage>
</organism>
<dbReference type="AlphaFoldDB" id="A0AAP0IQD9"/>
<name>A0AAP0IQD9_9MAGN</name>
<accession>A0AAP0IQD9</accession>
<sequence>MSFMLTANILSWVIILSVNALGLLITRHVSFTNQKAYIFTKPLPKATLVHFAPNFAFNLDQVCGTILRHIQMTTNLRG</sequence>
<evidence type="ECO:0000313" key="2">
    <source>
        <dbReference type="Proteomes" id="UP001419268"/>
    </source>
</evidence>
<keyword evidence="2" id="KW-1185">Reference proteome</keyword>
<protein>
    <submittedName>
        <fullName evidence="1">Uncharacterized protein</fullName>
    </submittedName>
</protein>
<reference evidence="1 2" key="1">
    <citation type="submission" date="2024-01" db="EMBL/GenBank/DDBJ databases">
        <title>Genome assemblies of Stephania.</title>
        <authorList>
            <person name="Yang L."/>
        </authorList>
    </citation>
    <scope>NUCLEOTIDE SEQUENCE [LARGE SCALE GENOMIC DNA]</scope>
    <source>
        <strain evidence="1">JXDWG</strain>
        <tissue evidence="1">Leaf</tissue>
    </source>
</reference>
<proteinExistence type="predicted"/>
<dbReference type="EMBL" id="JBBNAG010000007">
    <property type="protein sequence ID" value="KAK9119802.1"/>
    <property type="molecule type" value="Genomic_DNA"/>
</dbReference>
<comment type="caution">
    <text evidence="1">The sequence shown here is derived from an EMBL/GenBank/DDBJ whole genome shotgun (WGS) entry which is preliminary data.</text>
</comment>
<evidence type="ECO:0000313" key="1">
    <source>
        <dbReference type="EMBL" id="KAK9119802.1"/>
    </source>
</evidence>
<gene>
    <name evidence="1" type="ORF">Scep_017895</name>
</gene>
<dbReference type="Proteomes" id="UP001419268">
    <property type="component" value="Unassembled WGS sequence"/>
</dbReference>